<evidence type="ECO:0000313" key="1">
    <source>
        <dbReference type="EMBL" id="KAK8954248.1"/>
    </source>
</evidence>
<keyword evidence="2" id="KW-1185">Reference proteome</keyword>
<name>A0AAP0GDZ0_9ASPA</name>
<evidence type="ECO:0000313" key="2">
    <source>
        <dbReference type="Proteomes" id="UP001418222"/>
    </source>
</evidence>
<protein>
    <submittedName>
        <fullName evidence="1">Uncharacterized protein</fullName>
    </submittedName>
</protein>
<accession>A0AAP0GDZ0</accession>
<proteinExistence type="predicted"/>
<dbReference type="PANTHER" id="PTHR34397:SF17">
    <property type="entry name" value="OS08G0290200 PROTEIN"/>
    <property type="match status" value="1"/>
</dbReference>
<gene>
    <name evidence="1" type="ORF">KSP39_PZI002480</name>
</gene>
<sequence length="190" mass="21249">MAALLPFTFIKLPSASKRKHAETLQLITKLTTALPPPPPTRIAVEAEETPSWVLKLAGVKRAAFAWKVMQKEIFLSDISDQQNRFMIRSQVVAERIMPMMTGEEIEAANLTVAKKRRRLYNGGGEAGERKQGRDHGGLGVMVYNRDGWGCWLSLTRWDASKASVLKGGNYKEFRRRSFFAAGDTPPELGE</sequence>
<dbReference type="EMBL" id="JBBWWQ010000002">
    <property type="protein sequence ID" value="KAK8954248.1"/>
    <property type="molecule type" value="Genomic_DNA"/>
</dbReference>
<organism evidence="1 2">
    <name type="scientific">Platanthera zijinensis</name>
    <dbReference type="NCBI Taxonomy" id="2320716"/>
    <lineage>
        <taxon>Eukaryota</taxon>
        <taxon>Viridiplantae</taxon>
        <taxon>Streptophyta</taxon>
        <taxon>Embryophyta</taxon>
        <taxon>Tracheophyta</taxon>
        <taxon>Spermatophyta</taxon>
        <taxon>Magnoliopsida</taxon>
        <taxon>Liliopsida</taxon>
        <taxon>Asparagales</taxon>
        <taxon>Orchidaceae</taxon>
        <taxon>Orchidoideae</taxon>
        <taxon>Orchideae</taxon>
        <taxon>Orchidinae</taxon>
        <taxon>Platanthera</taxon>
    </lineage>
</organism>
<dbReference type="Proteomes" id="UP001418222">
    <property type="component" value="Unassembled WGS sequence"/>
</dbReference>
<comment type="caution">
    <text evidence="1">The sequence shown here is derived from an EMBL/GenBank/DDBJ whole genome shotgun (WGS) entry which is preliminary data.</text>
</comment>
<reference evidence="1 2" key="1">
    <citation type="journal article" date="2022" name="Nat. Plants">
        <title>Genomes of leafy and leafless Platanthera orchids illuminate the evolution of mycoheterotrophy.</title>
        <authorList>
            <person name="Li M.H."/>
            <person name="Liu K.W."/>
            <person name="Li Z."/>
            <person name="Lu H.C."/>
            <person name="Ye Q.L."/>
            <person name="Zhang D."/>
            <person name="Wang J.Y."/>
            <person name="Li Y.F."/>
            <person name="Zhong Z.M."/>
            <person name="Liu X."/>
            <person name="Yu X."/>
            <person name="Liu D.K."/>
            <person name="Tu X.D."/>
            <person name="Liu B."/>
            <person name="Hao Y."/>
            <person name="Liao X.Y."/>
            <person name="Jiang Y.T."/>
            <person name="Sun W.H."/>
            <person name="Chen J."/>
            <person name="Chen Y.Q."/>
            <person name="Ai Y."/>
            <person name="Zhai J.W."/>
            <person name="Wu S.S."/>
            <person name="Zhou Z."/>
            <person name="Hsiao Y.Y."/>
            <person name="Wu W.L."/>
            <person name="Chen Y.Y."/>
            <person name="Lin Y.F."/>
            <person name="Hsu J.L."/>
            <person name="Li C.Y."/>
            <person name="Wang Z.W."/>
            <person name="Zhao X."/>
            <person name="Zhong W.Y."/>
            <person name="Ma X.K."/>
            <person name="Ma L."/>
            <person name="Huang J."/>
            <person name="Chen G.Z."/>
            <person name="Huang M.Z."/>
            <person name="Huang L."/>
            <person name="Peng D.H."/>
            <person name="Luo Y.B."/>
            <person name="Zou S.Q."/>
            <person name="Chen S.P."/>
            <person name="Lan S."/>
            <person name="Tsai W.C."/>
            <person name="Van de Peer Y."/>
            <person name="Liu Z.J."/>
        </authorList>
    </citation>
    <scope>NUCLEOTIDE SEQUENCE [LARGE SCALE GENOMIC DNA]</scope>
    <source>
        <strain evidence="1">Lor287</strain>
    </source>
</reference>
<dbReference type="PANTHER" id="PTHR34397">
    <property type="entry name" value="OS05G0237600 PROTEIN"/>
    <property type="match status" value="1"/>
</dbReference>
<dbReference type="AlphaFoldDB" id="A0AAP0GDZ0"/>